<evidence type="ECO:0000259" key="1">
    <source>
        <dbReference type="Pfam" id="PF01037"/>
    </source>
</evidence>
<dbReference type="AlphaFoldDB" id="A0A895XVD0"/>
<evidence type="ECO:0000313" key="2">
    <source>
        <dbReference type="EMBL" id="QSB06180.1"/>
    </source>
</evidence>
<dbReference type="Pfam" id="PF01037">
    <property type="entry name" value="AsnC_trans_reg"/>
    <property type="match status" value="1"/>
</dbReference>
<dbReference type="InterPro" id="IPR011008">
    <property type="entry name" value="Dimeric_a/b-barrel"/>
</dbReference>
<dbReference type="EMBL" id="CP070496">
    <property type="protein sequence ID" value="QSB06180.1"/>
    <property type="molecule type" value="Genomic_DNA"/>
</dbReference>
<evidence type="ECO:0000313" key="3">
    <source>
        <dbReference type="Proteomes" id="UP000662939"/>
    </source>
</evidence>
<dbReference type="KEGG" id="nav:JQS30_04515"/>
<dbReference type="RefSeq" id="WP_213172191.1">
    <property type="nucleotide sequence ID" value="NZ_CP070496.1"/>
</dbReference>
<dbReference type="SUPFAM" id="SSF54909">
    <property type="entry name" value="Dimeric alpha+beta barrel"/>
    <property type="match status" value="1"/>
</dbReference>
<accession>A0A895XVD0</accession>
<name>A0A895XVD0_9ACTN</name>
<dbReference type="Gene3D" id="3.30.70.920">
    <property type="match status" value="1"/>
</dbReference>
<protein>
    <submittedName>
        <fullName evidence="2">Lrp/AsnC ligand binding domain-containing protein</fullName>
    </submittedName>
</protein>
<proteinExistence type="predicted"/>
<organism evidence="2 3">
    <name type="scientific">Natronoglycomyces albus</name>
    <dbReference type="NCBI Taxonomy" id="2811108"/>
    <lineage>
        <taxon>Bacteria</taxon>
        <taxon>Bacillati</taxon>
        <taxon>Actinomycetota</taxon>
        <taxon>Actinomycetes</taxon>
        <taxon>Glycomycetales</taxon>
        <taxon>Glycomycetaceae</taxon>
        <taxon>Natronoglycomyces</taxon>
    </lineage>
</organism>
<keyword evidence="3" id="KW-1185">Reference proteome</keyword>
<gene>
    <name evidence="2" type="ORF">JQS30_04515</name>
</gene>
<sequence>MVQAFILIQTEVGSLYAVAEQLRQIPGVVHANPVTGPYDVVALTEAATVGDLGELVISKVQQVKGISRTLTCPVLRQ</sequence>
<reference evidence="2" key="1">
    <citation type="submission" date="2021-02" db="EMBL/GenBank/DDBJ databases">
        <title>Natronoglycomyces albus gen. nov., sp. nov, a haloalkaliphilic actinobacterium from a soda solonchak soil.</title>
        <authorList>
            <person name="Sorokin D.Y."/>
            <person name="Khijniak T.V."/>
            <person name="Zakharycheva A.P."/>
            <person name="Boueva O.V."/>
            <person name="Ariskina E.V."/>
            <person name="Hahnke R.L."/>
            <person name="Bunk B."/>
            <person name="Sproer C."/>
            <person name="Schumann P."/>
            <person name="Evtushenko L.I."/>
            <person name="Kublanov I.V."/>
        </authorList>
    </citation>
    <scope>NUCLEOTIDE SEQUENCE</scope>
    <source>
        <strain evidence="2">DSM 106290</strain>
    </source>
</reference>
<dbReference type="Proteomes" id="UP000662939">
    <property type="component" value="Chromosome"/>
</dbReference>
<feature type="domain" description="Transcription regulator AsnC/Lrp ligand binding" evidence="1">
    <location>
        <begin position="6"/>
        <end position="77"/>
    </location>
</feature>
<dbReference type="InterPro" id="IPR019887">
    <property type="entry name" value="Tscrpt_reg_AsnC/Lrp_C"/>
</dbReference>